<evidence type="ECO:0000259" key="4">
    <source>
        <dbReference type="Pfam" id="PF14432"/>
    </source>
</evidence>
<evidence type="ECO:0000313" key="6">
    <source>
        <dbReference type="Proteomes" id="UP000631114"/>
    </source>
</evidence>
<keyword evidence="2" id="KW-0539">Nucleus</keyword>
<dbReference type="OrthoDB" id="27563at2759"/>
<comment type="caution">
    <text evidence="5">The sequence shown here is derived from an EMBL/GenBank/DDBJ whole genome shotgun (WGS) entry which is preliminary data.</text>
</comment>
<feature type="domain" description="DYW" evidence="4">
    <location>
        <begin position="382"/>
        <end position="433"/>
    </location>
</feature>
<dbReference type="GO" id="GO:0008270">
    <property type="term" value="F:zinc ion binding"/>
    <property type="evidence" value="ECO:0007669"/>
    <property type="project" value="InterPro"/>
</dbReference>
<organism evidence="5 6">
    <name type="scientific">Coptis chinensis</name>
    <dbReference type="NCBI Taxonomy" id="261450"/>
    <lineage>
        <taxon>Eukaryota</taxon>
        <taxon>Viridiplantae</taxon>
        <taxon>Streptophyta</taxon>
        <taxon>Embryophyta</taxon>
        <taxon>Tracheophyta</taxon>
        <taxon>Spermatophyta</taxon>
        <taxon>Magnoliopsida</taxon>
        <taxon>Ranunculales</taxon>
        <taxon>Ranunculaceae</taxon>
        <taxon>Coptidoideae</taxon>
        <taxon>Coptis</taxon>
    </lineage>
</organism>
<evidence type="ECO:0000313" key="5">
    <source>
        <dbReference type="EMBL" id="KAF9590020.1"/>
    </source>
</evidence>
<sequence length="435" mass="48326">MEPPTLSLSSSGVPAANQSFARRYKYVWPLILTVNLGIGGLPFESYSYGQGPIVNWLRLGCLETLRSCTLNMDIYSEEDWKCLCFVFTAFVGMCIPFFGGLLGLFGGLVFAPISYFYLKHQHHQCPTPITTLPPLSLLHPHTCTESRHIFDAPANLPARLSTREFRNWYGGIHGSRRDRQFVYSRFRPWHTCRDDALLTCLTFLGDFSQIAIGNHSGDLKIFDSNSGGSTHSFEGCKSARFSNSAEAFAALSTEPSRREVLLGSGLVRKFDLFSDYGGGGFHPSGNETVITFNAHGDVIYAILRQNLEDVTSAVHSCLVRHPLFSAFRTVDVVNYSDIATVPVDRCVLDFATEPTDSFVGLVTMDDHEEIEKGLRKNPGCSLMEAEEELLQTSFGLLTTTAGTLIRIVKNLRVCEDFHTVMCGVSLIMRREIVEG</sequence>
<dbReference type="Pfam" id="PF14432">
    <property type="entry name" value="DYW_deaminase"/>
    <property type="match status" value="1"/>
</dbReference>
<dbReference type="Gene3D" id="2.130.10.10">
    <property type="entry name" value="YVTN repeat-like/Quinoprotein amine dehydrogenase"/>
    <property type="match status" value="2"/>
</dbReference>
<dbReference type="InterPro" id="IPR033270">
    <property type="entry name" value="VPRBP/DCAF1"/>
</dbReference>
<gene>
    <name evidence="5" type="ORF">IFM89_030170</name>
</gene>
<feature type="transmembrane region" description="Helical" evidence="3">
    <location>
        <begin position="26"/>
        <end position="43"/>
    </location>
</feature>
<dbReference type="PANTHER" id="PTHR13129">
    <property type="entry name" value="VPRBP PROTEIN-RELATED"/>
    <property type="match status" value="1"/>
</dbReference>
<evidence type="ECO:0000256" key="3">
    <source>
        <dbReference type="SAM" id="Phobius"/>
    </source>
</evidence>
<feature type="transmembrane region" description="Helical" evidence="3">
    <location>
        <begin position="85"/>
        <end position="118"/>
    </location>
</feature>
<keyword evidence="6" id="KW-1185">Reference proteome</keyword>
<keyword evidence="3" id="KW-0472">Membrane</keyword>
<name>A0A835LD09_9MAGN</name>
<proteinExistence type="predicted"/>
<keyword evidence="3" id="KW-1133">Transmembrane helix</keyword>
<dbReference type="InterPro" id="IPR015943">
    <property type="entry name" value="WD40/YVTN_repeat-like_dom_sf"/>
</dbReference>
<evidence type="ECO:0000256" key="1">
    <source>
        <dbReference type="ARBA" id="ARBA00004123"/>
    </source>
</evidence>
<dbReference type="InterPro" id="IPR036322">
    <property type="entry name" value="WD40_repeat_dom_sf"/>
</dbReference>
<accession>A0A835LD09</accession>
<dbReference type="GO" id="GO:0005634">
    <property type="term" value="C:nucleus"/>
    <property type="evidence" value="ECO:0007669"/>
    <property type="project" value="UniProtKB-SubCell"/>
</dbReference>
<dbReference type="GO" id="GO:0080008">
    <property type="term" value="C:Cul4-RING E3 ubiquitin ligase complex"/>
    <property type="evidence" value="ECO:0007669"/>
    <property type="project" value="TreeGrafter"/>
</dbReference>
<protein>
    <recommendedName>
        <fullName evidence="4">DYW domain-containing protein</fullName>
    </recommendedName>
</protein>
<dbReference type="Proteomes" id="UP000631114">
    <property type="component" value="Unassembled WGS sequence"/>
</dbReference>
<keyword evidence="3" id="KW-0812">Transmembrane</keyword>
<dbReference type="AlphaFoldDB" id="A0A835LD09"/>
<reference evidence="5 6" key="1">
    <citation type="submission" date="2020-10" db="EMBL/GenBank/DDBJ databases">
        <title>The Coptis chinensis genome and diversification of protoberbering-type alkaloids.</title>
        <authorList>
            <person name="Wang B."/>
            <person name="Shu S."/>
            <person name="Song C."/>
            <person name="Liu Y."/>
        </authorList>
    </citation>
    <scope>NUCLEOTIDE SEQUENCE [LARGE SCALE GENOMIC DNA]</scope>
    <source>
        <strain evidence="5">HL-2020</strain>
        <tissue evidence="5">Leaf</tissue>
    </source>
</reference>
<comment type="subcellular location">
    <subcellularLocation>
        <location evidence="1">Nucleus</location>
    </subcellularLocation>
</comment>
<dbReference type="PANTHER" id="PTHR13129:SF4">
    <property type="entry name" value="DDB1- AND CUL4-ASSOCIATED FACTOR 1"/>
    <property type="match status" value="1"/>
</dbReference>
<dbReference type="InterPro" id="IPR032867">
    <property type="entry name" value="DYW_dom"/>
</dbReference>
<dbReference type="GO" id="GO:0016567">
    <property type="term" value="P:protein ubiquitination"/>
    <property type="evidence" value="ECO:0007669"/>
    <property type="project" value="InterPro"/>
</dbReference>
<evidence type="ECO:0000256" key="2">
    <source>
        <dbReference type="ARBA" id="ARBA00023242"/>
    </source>
</evidence>
<dbReference type="SUPFAM" id="SSF50978">
    <property type="entry name" value="WD40 repeat-like"/>
    <property type="match status" value="1"/>
</dbReference>
<dbReference type="EMBL" id="JADFTS010000009">
    <property type="protein sequence ID" value="KAF9590020.1"/>
    <property type="molecule type" value="Genomic_DNA"/>
</dbReference>